<sequence length="267" mass="28793">MAKYRPHAWPEVEITKERGRAAAQAPRANLSPHNFNAAGISGGTCARQNNEALIRKKAPLREALARGIAPLKQRLSNPPLQRPVSCPSAIVRGASTPLRRSLPAGAPLGRSLAQERKGTWWLTCSGTRWLRPVLRTALRIFCTRAAVACSANTRPCQRQSALESCPHLPPQLAALPPARRPDPASNGQRLRAAKACHTFVKPRPALFARDIAILVPVATLQPLSLAGCGGTPNSASLIVRGAQLQGMRETNLNQQHWSRASLLVTLS</sequence>
<comment type="caution">
    <text evidence="1">The sequence shown here is derived from an EMBL/GenBank/DDBJ whole genome shotgun (WGS) entry which is preliminary data.</text>
</comment>
<keyword evidence="2" id="KW-1185">Reference proteome</keyword>
<gene>
    <name evidence="1" type="ORF">TARUN_474</name>
</gene>
<proteinExistence type="predicted"/>
<reference evidence="1 2" key="1">
    <citation type="journal article" date="2018" name="PLoS Pathog.">
        <title>Evolution of structural diversity of trichothecenes, a family of toxins produced by plant pathogenic and entomopathogenic fungi.</title>
        <authorList>
            <person name="Proctor R.H."/>
            <person name="McCormick S.P."/>
            <person name="Kim H.S."/>
            <person name="Cardoza R.E."/>
            <person name="Stanley A.M."/>
            <person name="Lindo L."/>
            <person name="Kelly A."/>
            <person name="Brown D.W."/>
            <person name="Lee T."/>
            <person name="Vaughan M.M."/>
            <person name="Alexander N.J."/>
            <person name="Busman M."/>
            <person name="Gutierrez S."/>
        </authorList>
    </citation>
    <scope>NUCLEOTIDE SEQUENCE [LARGE SCALE GENOMIC DNA]</scope>
    <source>
        <strain evidence="1 2">IBT 40837</strain>
    </source>
</reference>
<evidence type="ECO:0000313" key="1">
    <source>
        <dbReference type="EMBL" id="RFU81736.1"/>
    </source>
</evidence>
<name>A0A395P064_TRIAR</name>
<dbReference type="Proteomes" id="UP000266272">
    <property type="component" value="Unassembled WGS sequence"/>
</dbReference>
<accession>A0A395P064</accession>
<dbReference type="AlphaFoldDB" id="A0A395P064"/>
<evidence type="ECO:0000313" key="2">
    <source>
        <dbReference type="Proteomes" id="UP000266272"/>
    </source>
</evidence>
<protein>
    <submittedName>
        <fullName evidence="1">Uncharacterized protein</fullName>
    </submittedName>
</protein>
<organism evidence="1 2">
    <name type="scientific">Trichoderma arundinaceum</name>
    <dbReference type="NCBI Taxonomy" id="490622"/>
    <lineage>
        <taxon>Eukaryota</taxon>
        <taxon>Fungi</taxon>
        <taxon>Dikarya</taxon>
        <taxon>Ascomycota</taxon>
        <taxon>Pezizomycotina</taxon>
        <taxon>Sordariomycetes</taxon>
        <taxon>Hypocreomycetidae</taxon>
        <taxon>Hypocreales</taxon>
        <taxon>Hypocreaceae</taxon>
        <taxon>Trichoderma</taxon>
    </lineage>
</organism>
<dbReference type="EMBL" id="PXOA01000029">
    <property type="protein sequence ID" value="RFU81736.1"/>
    <property type="molecule type" value="Genomic_DNA"/>
</dbReference>